<dbReference type="SUPFAM" id="SSF55961">
    <property type="entry name" value="Bet v1-like"/>
    <property type="match status" value="1"/>
</dbReference>
<keyword evidence="2" id="KW-1185">Reference proteome</keyword>
<accession>A0AAW5B6G1</accession>
<protein>
    <submittedName>
        <fullName evidence="1">SRPBCC family protein</fullName>
    </submittedName>
</protein>
<dbReference type="Pfam" id="PF10604">
    <property type="entry name" value="Polyketide_cyc2"/>
    <property type="match status" value="1"/>
</dbReference>
<proteinExistence type="predicted"/>
<organism evidence="1 2">
    <name type="scientific">Oceanobacillus jordanicus</name>
    <dbReference type="NCBI Taxonomy" id="2867266"/>
    <lineage>
        <taxon>Bacteria</taxon>
        <taxon>Bacillati</taxon>
        <taxon>Bacillota</taxon>
        <taxon>Bacilli</taxon>
        <taxon>Bacillales</taxon>
        <taxon>Bacillaceae</taxon>
        <taxon>Oceanobacillus</taxon>
    </lineage>
</organism>
<dbReference type="InterPro" id="IPR023393">
    <property type="entry name" value="START-like_dom_sf"/>
</dbReference>
<sequence length="153" mass="17909">MIEWKEETIIERDIETVWSLFSDKNIKKIMPKVEEHTIVEKSETEVGAKHQQSYREGKRVETYIVETLAYEDTPDKKLKTVRFVIGKAFEVNFSFTLEKVDENNTKFIYSGHNKGINFVGRAMMKLANKKGSQKVVHEFMERVNQEALNHTSH</sequence>
<comment type="caution">
    <text evidence="1">The sequence shown here is derived from an EMBL/GenBank/DDBJ whole genome shotgun (WGS) entry which is preliminary data.</text>
</comment>
<dbReference type="EMBL" id="JAIFZM010000010">
    <property type="protein sequence ID" value="MCG3419986.1"/>
    <property type="molecule type" value="Genomic_DNA"/>
</dbReference>
<dbReference type="Proteomes" id="UP001199631">
    <property type="component" value="Unassembled WGS sequence"/>
</dbReference>
<name>A0AAW5B6G1_9BACI</name>
<evidence type="ECO:0000313" key="2">
    <source>
        <dbReference type="Proteomes" id="UP001199631"/>
    </source>
</evidence>
<gene>
    <name evidence="1" type="ORF">K3T81_12545</name>
</gene>
<dbReference type="AlphaFoldDB" id="A0AAW5B6G1"/>
<dbReference type="Gene3D" id="3.30.530.20">
    <property type="match status" value="1"/>
</dbReference>
<dbReference type="RefSeq" id="WP_036574477.1">
    <property type="nucleotide sequence ID" value="NZ_JAIFZM010000010.1"/>
</dbReference>
<reference evidence="1 2" key="1">
    <citation type="journal article" date="2022" name="Evol. Bioinform. Online">
        <title>Draft Genome Sequence of Oceanobacillus jordanicus Strain GSFE11, a Halotolerant Plant Growth-Promoting Bacterial Endophyte Isolated From the Jordan Valley.</title>
        <authorList>
            <person name="Alhindi T."/>
            <person name="Albdaiwi R."/>
        </authorList>
    </citation>
    <scope>NUCLEOTIDE SEQUENCE [LARGE SCALE GENOMIC DNA]</scope>
    <source>
        <strain evidence="1 2">GSFE11</strain>
    </source>
</reference>
<evidence type="ECO:0000313" key="1">
    <source>
        <dbReference type="EMBL" id="MCG3419986.1"/>
    </source>
</evidence>
<dbReference type="CDD" id="cd07812">
    <property type="entry name" value="SRPBCC"/>
    <property type="match status" value="1"/>
</dbReference>
<dbReference type="InterPro" id="IPR019587">
    <property type="entry name" value="Polyketide_cyclase/dehydratase"/>
</dbReference>